<evidence type="ECO:0000259" key="3">
    <source>
        <dbReference type="PROSITE" id="PS51186"/>
    </source>
</evidence>
<dbReference type="InterPro" id="IPR050832">
    <property type="entry name" value="Bact_Acetyltransf"/>
</dbReference>
<dbReference type="Gene3D" id="3.40.630.30">
    <property type="match status" value="1"/>
</dbReference>
<proteinExistence type="predicted"/>
<evidence type="ECO:0000256" key="2">
    <source>
        <dbReference type="ARBA" id="ARBA00023315"/>
    </source>
</evidence>
<name>A0ABQ1P694_9GAMM</name>
<dbReference type="PANTHER" id="PTHR43877">
    <property type="entry name" value="AMINOALKYLPHOSPHONATE N-ACETYLTRANSFERASE-RELATED-RELATED"/>
    <property type="match status" value="1"/>
</dbReference>
<dbReference type="PANTHER" id="PTHR43877:SF2">
    <property type="entry name" value="AMINOALKYLPHOSPHONATE N-ACETYLTRANSFERASE-RELATED"/>
    <property type="match status" value="1"/>
</dbReference>
<accession>A0ABQ1P694</accession>
<sequence>MTKAEPNAHWQGLWVAMDGDNIAAAAWVQPLANQTAQLWLPKQNNAIARALLDGLQDWVNEQPITLCHVALPAPWAAWEKTLVESGMRVLATLEHLVWRCQTVRMPDTSLTLHPFEELTRTQQLALLARVGEASLDCPALREAVPVKTLLAGFDAQATSAMMPTPRHWFRLEHQGETIGVLLLATQQPRWSLQLMGLVPEWRGQGLGQVVIQQAQALAAQCGAKRLALTVDAQNTPAQRVYARAGMKKEMQERLLAWC</sequence>
<dbReference type="InterPro" id="IPR016181">
    <property type="entry name" value="Acyl_CoA_acyltransferase"/>
</dbReference>
<organism evidence="4 5">
    <name type="scientific">Vreelandella lutescens</name>
    <dbReference type="NCBI Taxonomy" id="1602943"/>
    <lineage>
        <taxon>Bacteria</taxon>
        <taxon>Pseudomonadati</taxon>
        <taxon>Pseudomonadota</taxon>
        <taxon>Gammaproteobacteria</taxon>
        <taxon>Oceanospirillales</taxon>
        <taxon>Halomonadaceae</taxon>
        <taxon>Vreelandella</taxon>
    </lineage>
</organism>
<evidence type="ECO:0000256" key="1">
    <source>
        <dbReference type="ARBA" id="ARBA00022679"/>
    </source>
</evidence>
<reference evidence="5" key="1">
    <citation type="journal article" date="2019" name="Int. J. Syst. Evol. Microbiol.">
        <title>The Global Catalogue of Microorganisms (GCM) 10K type strain sequencing project: providing services to taxonomists for standard genome sequencing and annotation.</title>
        <authorList>
            <consortium name="The Broad Institute Genomics Platform"/>
            <consortium name="The Broad Institute Genome Sequencing Center for Infectious Disease"/>
            <person name="Wu L."/>
            <person name="Ma J."/>
        </authorList>
    </citation>
    <scope>NUCLEOTIDE SEQUENCE [LARGE SCALE GENOMIC DNA]</scope>
    <source>
        <strain evidence="5">CGMCC 1.15122</strain>
    </source>
</reference>
<keyword evidence="5" id="KW-1185">Reference proteome</keyword>
<evidence type="ECO:0000313" key="4">
    <source>
        <dbReference type="EMBL" id="GGC91159.1"/>
    </source>
</evidence>
<keyword evidence="1" id="KW-0808">Transferase</keyword>
<feature type="domain" description="N-acetyltransferase" evidence="3">
    <location>
        <begin position="110"/>
        <end position="258"/>
    </location>
</feature>
<protein>
    <recommendedName>
        <fullName evidence="3">N-acetyltransferase domain-containing protein</fullName>
    </recommendedName>
</protein>
<dbReference type="Pfam" id="PF00583">
    <property type="entry name" value="Acetyltransf_1"/>
    <property type="match status" value="1"/>
</dbReference>
<dbReference type="InterPro" id="IPR000182">
    <property type="entry name" value="GNAT_dom"/>
</dbReference>
<dbReference type="Proteomes" id="UP000597301">
    <property type="component" value="Unassembled WGS sequence"/>
</dbReference>
<dbReference type="SUPFAM" id="SSF55729">
    <property type="entry name" value="Acyl-CoA N-acyltransferases (Nat)"/>
    <property type="match status" value="1"/>
</dbReference>
<gene>
    <name evidence="4" type="ORF">GCM10011382_21870</name>
</gene>
<evidence type="ECO:0000313" key="5">
    <source>
        <dbReference type="Proteomes" id="UP000597301"/>
    </source>
</evidence>
<dbReference type="PROSITE" id="PS51186">
    <property type="entry name" value="GNAT"/>
    <property type="match status" value="1"/>
</dbReference>
<comment type="caution">
    <text evidence="4">The sequence shown here is derived from an EMBL/GenBank/DDBJ whole genome shotgun (WGS) entry which is preliminary data.</text>
</comment>
<dbReference type="EMBL" id="BMHM01000004">
    <property type="protein sequence ID" value="GGC91159.1"/>
    <property type="molecule type" value="Genomic_DNA"/>
</dbReference>
<keyword evidence="2" id="KW-0012">Acyltransferase</keyword>